<dbReference type="EMBL" id="BEGY01000076">
    <property type="protein sequence ID" value="GAX82179.1"/>
    <property type="molecule type" value="Genomic_DNA"/>
</dbReference>
<dbReference type="SUPFAM" id="SSF53474">
    <property type="entry name" value="alpha/beta-Hydrolases"/>
    <property type="match status" value="1"/>
</dbReference>
<comment type="caution">
    <text evidence="2">The sequence shown here is derived from an EMBL/GenBank/DDBJ whole genome shotgun (WGS) entry which is preliminary data.</text>
</comment>
<name>A0A250XGZ0_9CHLO</name>
<gene>
    <name evidence="2" type="ORF">CEUSTIGMA_g9607.t1</name>
</gene>
<dbReference type="PANTHER" id="PTHR46438:SF12">
    <property type="entry name" value="ALPHA_BETA-HYDROLASES SUPERFAMILY PROTEIN"/>
    <property type="match status" value="1"/>
</dbReference>
<dbReference type="InterPro" id="IPR000073">
    <property type="entry name" value="AB_hydrolase_1"/>
</dbReference>
<evidence type="ECO:0000259" key="1">
    <source>
        <dbReference type="Pfam" id="PF00561"/>
    </source>
</evidence>
<dbReference type="Pfam" id="PF00561">
    <property type="entry name" value="Abhydrolase_1"/>
    <property type="match status" value="1"/>
</dbReference>
<organism evidence="2 3">
    <name type="scientific">Chlamydomonas eustigma</name>
    <dbReference type="NCBI Taxonomy" id="1157962"/>
    <lineage>
        <taxon>Eukaryota</taxon>
        <taxon>Viridiplantae</taxon>
        <taxon>Chlorophyta</taxon>
        <taxon>core chlorophytes</taxon>
        <taxon>Chlorophyceae</taxon>
        <taxon>CS clade</taxon>
        <taxon>Chlamydomonadales</taxon>
        <taxon>Chlamydomonadaceae</taxon>
        <taxon>Chlamydomonas</taxon>
    </lineage>
</organism>
<dbReference type="Gene3D" id="3.40.50.1820">
    <property type="entry name" value="alpha/beta hydrolase"/>
    <property type="match status" value="1"/>
</dbReference>
<dbReference type="InterPro" id="IPR000639">
    <property type="entry name" value="Epox_hydrolase-like"/>
</dbReference>
<dbReference type="GO" id="GO:0003824">
    <property type="term" value="F:catalytic activity"/>
    <property type="evidence" value="ECO:0007669"/>
    <property type="project" value="InterPro"/>
</dbReference>
<evidence type="ECO:0000313" key="3">
    <source>
        <dbReference type="Proteomes" id="UP000232323"/>
    </source>
</evidence>
<dbReference type="OrthoDB" id="408373at2759"/>
<feature type="domain" description="AB hydrolase-1" evidence="1">
    <location>
        <begin position="62"/>
        <end position="171"/>
    </location>
</feature>
<reference evidence="2 3" key="1">
    <citation type="submission" date="2017-08" db="EMBL/GenBank/DDBJ databases">
        <title>Acidophilic green algal genome provides insights into adaptation to an acidic environment.</title>
        <authorList>
            <person name="Hirooka S."/>
            <person name="Hirose Y."/>
            <person name="Kanesaki Y."/>
            <person name="Higuchi S."/>
            <person name="Fujiwara T."/>
            <person name="Onuma R."/>
            <person name="Era A."/>
            <person name="Ohbayashi R."/>
            <person name="Uzuka A."/>
            <person name="Nozaki H."/>
            <person name="Yoshikawa H."/>
            <person name="Miyagishima S.Y."/>
        </authorList>
    </citation>
    <scope>NUCLEOTIDE SEQUENCE [LARGE SCALE GENOMIC DNA]</scope>
    <source>
        <strain evidence="2 3">NIES-2499</strain>
    </source>
</reference>
<dbReference type="InterPro" id="IPR029058">
    <property type="entry name" value="AB_hydrolase_fold"/>
</dbReference>
<protein>
    <recommendedName>
        <fullName evidence="1">AB hydrolase-1 domain-containing protein</fullName>
    </recommendedName>
</protein>
<dbReference type="AlphaFoldDB" id="A0A250XGZ0"/>
<dbReference type="PRINTS" id="PR00412">
    <property type="entry name" value="EPOXHYDRLASE"/>
</dbReference>
<accession>A0A250XGZ0</accession>
<dbReference type="Proteomes" id="UP000232323">
    <property type="component" value="Unassembled WGS sequence"/>
</dbReference>
<dbReference type="STRING" id="1157962.A0A250XGZ0"/>
<dbReference type="PRINTS" id="PR00111">
    <property type="entry name" value="ABHYDROLASE"/>
</dbReference>
<evidence type="ECO:0000313" key="2">
    <source>
        <dbReference type="EMBL" id="GAX82179.1"/>
    </source>
</evidence>
<sequence>MFQLREGTAVTAASSGVEISSVSVSDVPTKSENEVYPGVFESYWDWKGYKIRYQRCGSEGDTLLLVHGFGGNADHWRKNTPALASKGFRVYAIDLLGYGFSDKPDPKNGPPNSLYSFETWGDQLSTFLTEVAQSPAVLICNSVGGLAGLQAAVMRPDLVKGVQLLDISLRGLHVKRTSPLLRPFVATLQKVLRETDIGKAFFGSVATPQAVRNILREAYGRKEAVTDELVDKILSPGLLPGAVDVFLDFICYSGGPLPEELLEKTRVPVSMLWGEKDPWEDMKKGRDLFSGYPCVKEFVPLPGIGHCPQDEAPELVNPLIEKFARSV</sequence>
<dbReference type="PANTHER" id="PTHR46438">
    <property type="entry name" value="ALPHA/BETA-HYDROLASES SUPERFAMILY PROTEIN"/>
    <property type="match status" value="1"/>
</dbReference>
<proteinExistence type="predicted"/>
<keyword evidence="3" id="KW-1185">Reference proteome</keyword>